<proteinExistence type="predicted"/>
<dbReference type="PANTHER" id="PTHR34931">
    <property type="entry name" value="FI02976P-RELATED"/>
    <property type="match status" value="1"/>
</dbReference>
<accession>A0A9P0CE20</accession>
<keyword evidence="1" id="KW-0732">Signal</keyword>
<name>A0A9P0CE20_9CUCU</name>
<evidence type="ECO:0000313" key="3">
    <source>
        <dbReference type="Proteomes" id="UP001153636"/>
    </source>
</evidence>
<feature type="signal peptide" evidence="1">
    <location>
        <begin position="1"/>
        <end position="16"/>
    </location>
</feature>
<evidence type="ECO:0000313" key="2">
    <source>
        <dbReference type="EMBL" id="CAH1100349.1"/>
    </source>
</evidence>
<sequence length="118" mass="12143">MFKLVVLSALVAIAVAKPSGWVASAPLVETYSVPVVAAVPSAVSHSYRKDVISKPVVAAYAAPAVVATPVIQKIVAPVAVPAAVSYSHRSDIISKPLVAAYHAPVLAYSAHVPAVHAW</sequence>
<dbReference type="PANTHER" id="PTHR34931:SF3">
    <property type="entry name" value="FI02976P-RELATED"/>
    <property type="match status" value="1"/>
</dbReference>
<gene>
    <name evidence="2" type="ORF">PSYICH_LOCUS1743</name>
</gene>
<dbReference type="InterPro" id="IPR007614">
    <property type="entry name" value="Retinin_C"/>
</dbReference>
<dbReference type="Proteomes" id="UP001153636">
    <property type="component" value="Chromosome 10"/>
</dbReference>
<keyword evidence="3" id="KW-1185">Reference proteome</keyword>
<feature type="chain" id="PRO_5040448077" evidence="1">
    <location>
        <begin position="17"/>
        <end position="118"/>
    </location>
</feature>
<reference evidence="2" key="1">
    <citation type="submission" date="2022-01" db="EMBL/GenBank/DDBJ databases">
        <authorList>
            <person name="King R."/>
        </authorList>
    </citation>
    <scope>NUCLEOTIDE SEQUENCE</scope>
</reference>
<dbReference type="AlphaFoldDB" id="A0A9P0CE20"/>
<organism evidence="2 3">
    <name type="scientific">Psylliodes chrysocephalus</name>
    <dbReference type="NCBI Taxonomy" id="3402493"/>
    <lineage>
        <taxon>Eukaryota</taxon>
        <taxon>Metazoa</taxon>
        <taxon>Ecdysozoa</taxon>
        <taxon>Arthropoda</taxon>
        <taxon>Hexapoda</taxon>
        <taxon>Insecta</taxon>
        <taxon>Pterygota</taxon>
        <taxon>Neoptera</taxon>
        <taxon>Endopterygota</taxon>
        <taxon>Coleoptera</taxon>
        <taxon>Polyphaga</taxon>
        <taxon>Cucujiformia</taxon>
        <taxon>Chrysomeloidea</taxon>
        <taxon>Chrysomelidae</taxon>
        <taxon>Galerucinae</taxon>
        <taxon>Alticini</taxon>
        <taxon>Psylliodes</taxon>
    </lineage>
</organism>
<dbReference type="OrthoDB" id="6775186at2759"/>
<dbReference type="EMBL" id="OV651822">
    <property type="protein sequence ID" value="CAH1100349.1"/>
    <property type="molecule type" value="Genomic_DNA"/>
</dbReference>
<protein>
    <submittedName>
        <fullName evidence="2">Uncharacterized protein</fullName>
    </submittedName>
</protein>
<evidence type="ECO:0000256" key="1">
    <source>
        <dbReference type="SAM" id="SignalP"/>
    </source>
</evidence>